<dbReference type="AlphaFoldDB" id="A0A655AX34"/>
<dbReference type="Proteomes" id="UP000050164">
    <property type="component" value="Unassembled WGS sequence"/>
</dbReference>
<evidence type="ECO:0000313" key="3">
    <source>
        <dbReference type="Proteomes" id="UP000050164"/>
    </source>
</evidence>
<organism evidence="2 3">
    <name type="scientific">Mycobacterium tuberculosis</name>
    <dbReference type="NCBI Taxonomy" id="1773"/>
    <lineage>
        <taxon>Bacteria</taxon>
        <taxon>Bacillati</taxon>
        <taxon>Actinomycetota</taxon>
        <taxon>Actinomycetes</taxon>
        <taxon>Mycobacteriales</taxon>
        <taxon>Mycobacteriaceae</taxon>
        <taxon>Mycobacterium</taxon>
        <taxon>Mycobacterium tuberculosis complex</taxon>
    </lineage>
</organism>
<evidence type="ECO:0000256" key="1">
    <source>
        <dbReference type="SAM" id="MobiDB-lite"/>
    </source>
</evidence>
<protein>
    <submittedName>
        <fullName evidence="2">Uncharacterized protein</fullName>
    </submittedName>
</protein>
<proteinExistence type="predicted"/>
<feature type="compositionally biased region" description="Basic residues" evidence="1">
    <location>
        <begin position="45"/>
        <end position="54"/>
    </location>
</feature>
<sequence length="92" mass="9331">MSVSGRSTSPKTRCSGSANDVAVYCMRTVRSAAPQAHSGNLAGAGRRRKRHRARTATANAAASTAAAITPGAIDPDIAGSRTTAPRPVNLTA</sequence>
<evidence type="ECO:0000313" key="2">
    <source>
        <dbReference type="EMBL" id="CKU33030.1"/>
    </source>
</evidence>
<gene>
    <name evidence="2" type="ORF">ERS027659_05169</name>
</gene>
<accession>A0A655AX34</accession>
<dbReference type="EMBL" id="CNFT01002519">
    <property type="protein sequence ID" value="CKU33030.1"/>
    <property type="molecule type" value="Genomic_DNA"/>
</dbReference>
<name>A0A655AX34_MYCTX</name>
<feature type="region of interest" description="Disordered" evidence="1">
    <location>
        <begin position="34"/>
        <end position="92"/>
    </location>
</feature>
<feature type="compositionally biased region" description="Low complexity" evidence="1">
    <location>
        <begin position="55"/>
        <end position="72"/>
    </location>
</feature>
<reference evidence="2 3" key="1">
    <citation type="submission" date="2015-03" db="EMBL/GenBank/DDBJ databases">
        <authorList>
            <consortium name="Pathogen Informatics"/>
        </authorList>
    </citation>
    <scope>NUCLEOTIDE SEQUENCE [LARGE SCALE GENOMIC DNA]</scope>
    <source>
        <strain evidence="2 3">Bir 185</strain>
    </source>
</reference>